<dbReference type="Proteomes" id="UP000756346">
    <property type="component" value="Unassembled WGS sequence"/>
</dbReference>
<protein>
    <submittedName>
        <fullName evidence="2">Mosquitocidal toxin protein</fullName>
    </submittedName>
</protein>
<reference evidence="2" key="1">
    <citation type="journal article" date="2021" name="Nat. Commun.">
        <title>Genetic determinants of endophytism in the Arabidopsis root mycobiome.</title>
        <authorList>
            <person name="Mesny F."/>
            <person name="Miyauchi S."/>
            <person name="Thiergart T."/>
            <person name="Pickel B."/>
            <person name="Atanasova L."/>
            <person name="Karlsson M."/>
            <person name="Huettel B."/>
            <person name="Barry K.W."/>
            <person name="Haridas S."/>
            <person name="Chen C."/>
            <person name="Bauer D."/>
            <person name="Andreopoulos W."/>
            <person name="Pangilinan J."/>
            <person name="LaButti K."/>
            <person name="Riley R."/>
            <person name="Lipzen A."/>
            <person name="Clum A."/>
            <person name="Drula E."/>
            <person name="Henrissat B."/>
            <person name="Kohler A."/>
            <person name="Grigoriev I.V."/>
            <person name="Martin F.M."/>
            <person name="Hacquard S."/>
        </authorList>
    </citation>
    <scope>NUCLEOTIDE SEQUENCE</scope>
    <source>
        <strain evidence="2">MPI-CAGE-CH-0230</strain>
    </source>
</reference>
<dbReference type="GeneID" id="70193200"/>
<dbReference type="AlphaFoldDB" id="A0A9P8YEW9"/>
<dbReference type="PANTHER" id="PTHR33657">
    <property type="entry name" value="DOMAIN PROTEIN, PUTATIVE (AFU_ORTHOLOGUE AFUA_5G00600)-RELATED"/>
    <property type="match status" value="1"/>
</dbReference>
<dbReference type="Pfam" id="PF05630">
    <property type="entry name" value="NPP1"/>
    <property type="match status" value="1"/>
</dbReference>
<feature type="signal peptide" evidence="1">
    <location>
        <begin position="1"/>
        <end position="32"/>
    </location>
</feature>
<keyword evidence="3" id="KW-1185">Reference proteome</keyword>
<accession>A0A9P8YEW9</accession>
<dbReference type="RefSeq" id="XP_046015820.1">
    <property type="nucleotide sequence ID" value="XM_046163654.1"/>
</dbReference>
<dbReference type="EMBL" id="JAGTJQ010000003">
    <property type="protein sequence ID" value="KAH7035727.1"/>
    <property type="molecule type" value="Genomic_DNA"/>
</dbReference>
<dbReference type="InterPro" id="IPR008701">
    <property type="entry name" value="NPP1"/>
</dbReference>
<sequence length="286" mass="30592">MHPQAPSPRSGTSLAFLAVVAAALLSPHLTLAAPHGGGGDSSSSPTALRLTTRNIVTALPRSATGVEAAVQPVLDFDTDGCYNTAAIDSSGRTNSGLDSVLKCPADDCRNTARLQNNNVYSRRRCNNGWCAVMYEYYFEKDQAICGSFLGGHRHDWENIVVFVEQATNTIKRIAPSCHGKYEHAANDGFRLDGATGRPKMVYHKDGAGTHCFRFANESDDRIENETGQWFSGALVGWDNWPSAGLRDAMLNAWSGGVGPKLDGEFVDSLRAAAGGQVPGFDPSIDA</sequence>
<proteinExistence type="predicted"/>
<evidence type="ECO:0000313" key="2">
    <source>
        <dbReference type="EMBL" id="KAH7035727.1"/>
    </source>
</evidence>
<keyword evidence="1" id="KW-0732">Signal</keyword>
<evidence type="ECO:0000313" key="3">
    <source>
        <dbReference type="Proteomes" id="UP000756346"/>
    </source>
</evidence>
<comment type="caution">
    <text evidence="2">The sequence shown here is derived from an EMBL/GenBank/DDBJ whole genome shotgun (WGS) entry which is preliminary data.</text>
</comment>
<dbReference type="PANTHER" id="PTHR33657:SF6">
    <property type="entry name" value="SECRETED PROTEIN"/>
    <property type="match status" value="1"/>
</dbReference>
<gene>
    <name evidence="2" type="ORF">B0I36DRAFT_96113</name>
</gene>
<organism evidence="2 3">
    <name type="scientific">Microdochium trichocladiopsis</name>
    <dbReference type="NCBI Taxonomy" id="1682393"/>
    <lineage>
        <taxon>Eukaryota</taxon>
        <taxon>Fungi</taxon>
        <taxon>Dikarya</taxon>
        <taxon>Ascomycota</taxon>
        <taxon>Pezizomycotina</taxon>
        <taxon>Sordariomycetes</taxon>
        <taxon>Xylariomycetidae</taxon>
        <taxon>Xylariales</taxon>
        <taxon>Microdochiaceae</taxon>
        <taxon>Microdochium</taxon>
    </lineage>
</organism>
<evidence type="ECO:0000256" key="1">
    <source>
        <dbReference type="SAM" id="SignalP"/>
    </source>
</evidence>
<dbReference type="OrthoDB" id="89086at2759"/>
<feature type="chain" id="PRO_5040419736" evidence="1">
    <location>
        <begin position="33"/>
        <end position="286"/>
    </location>
</feature>
<name>A0A9P8YEW9_9PEZI</name>